<name>A0A8J3NFX0_9ACTN</name>
<reference evidence="1 2" key="1">
    <citation type="submission" date="2021-01" db="EMBL/GenBank/DDBJ databases">
        <title>Whole genome shotgun sequence of Catellatospora bangladeshensis NBRC 107357.</title>
        <authorList>
            <person name="Komaki H."/>
            <person name="Tamura T."/>
        </authorList>
    </citation>
    <scope>NUCLEOTIDE SEQUENCE [LARGE SCALE GENOMIC DNA]</scope>
    <source>
        <strain evidence="1 2">NBRC 107357</strain>
    </source>
</reference>
<dbReference type="Proteomes" id="UP000601223">
    <property type="component" value="Unassembled WGS sequence"/>
</dbReference>
<dbReference type="EMBL" id="BONF01000008">
    <property type="protein sequence ID" value="GIF79780.1"/>
    <property type="molecule type" value="Genomic_DNA"/>
</dbReference>
<evidence type="ECO:0000313" key="2">
    <source>
        <dbReference type="Proteomes" id="UP000601223"/>
    </source>
</evidence>
<dbReference type="Gene3D" id="3.40.50.1010">
    <property type="entry name" value="5'-nuclease"/>
    <property type="match status" value="1"/>
</dbReference>
<proteinExistence type="predicted"/>
<protein>
    <recommendedName>
        <fullName evidence="3">NYN domain-containing protein</fullName>
    </recommendedName>
</protein>
<organism evidence="1 2">
    <name type="scientific">Catellatospora bangladeshensis</name>
    <dbReference type="NCBI Taxonomy" id="310355"/>
    <lineage>
        <taxon>Bacteria</taxon>
        <taxon>Bacillati</taxon>
        <taxon>Actinomycetota</taxon>
        <taxon>Actinomycetes</taxon>
        <taxon>Micromonosporales</taxon>
        <taxon>Micromonosporaceae</taxon>
        <taxon>Catellatospora</taxon>
    </lineage>
</organism>
<accession>A0A8J3NFX0</accession>
<evidence type="ECO:0008006" key="3">
    <source>
        <dbReference type="Google" id="ProtNLM"/>
    </source>
</evidence>
<comment type="caution">
    <text evidence="1">The sequence shown here is derived from an EMBL/GenBank/DDBJ whole genome shotgun (WGS) entry which is preliminary data.</text>
</comment>
<evidence type="ECO:0000313" key="1">
    <source>
        <dbReference type="EMBL" id="GIF79780.1"/>
    </source>
</evidence>
<gene>
    <name evidence="1" type="ORF">Cba03nite_11290</name>
</gene>
<sequence>MRLGVYIDAFNLYYGGRSFFGRGTPGWRWLDVRALARAAVARRTDWPGASIERIVYCTAVIDQATNQSGYVDQQIYLKALEAHGSVDAIEYGYYVNRVKYAPLAVPAGRSRKPKLVHPTWPVMIQNAAKQPVPKGLFMVSYSHREEKGSDVNVASHLLVDVLSGAVDAAVVISNDSDLRFPLQHARTVVPVGLINPSPGWLAGALAGQPDDGVGRHWWHQLRPGEFERAQLPAQVGAYAKPTGW</sequence>
<keyword evidence="2" id="KW-1185">Reference proteome</keyword>
<dbReference type="RefSeq" id="WP_203742743.1">
    <property type="nucleotide sequence ID" value="NZ_BONF01000008.1"/>
</dbReference>
<dbReference type="AlphaFoldDB" id="A0A8J3NFX0"/>